<evidence type="ECO:0000259" key="11">
    <source>
        <dbReference type="Pfam" id="PF10590"/>
    </source>
</evidence>
<evidence type="ECO:0000256" key="3">
    <source>
        <dbReference type="ARBA" id="ARBA00022630"/>
    </source>
</evidence>
<accession>A0A2P2D8W4</accession>
<keyword evidence="4 7" id="KW-0288">FMN</keyword>
<comment type="caution">
    <text evidence="12">The sequence shown here is derived from an EMBL/GenBank/DDBJ whole genome shotgun (WGS) entry which is preliminary data.</text>
</comment>
<dbReference type="UniPathway" id="UPA01068">
    <property type="reaction ID" value="UER00304"/>
</dbReference>
<dbReference type="EMBL" id="BFAZ01000002">
    <property type="protein sequence ID" value="GBF41057.1"/>
    <property type="molecule type" value="Genomic_DNA"/>
</dbReference>
<dbReference type="InterPro" id="IPR019576">
    <property type="entry name" value="Pyridoxamine_oxidase_dimer_C"/>
</dbReference>
<dbReference type="SUPFAM" id="SSF50475">
    <property type="entry name" value="FMN-binding split barrel"/>
    <property type="match status" value="1"/>
</dbReference>
<feature type="binding site" evidence="8">
    <location>
        <begin position="11"/>
        <end position="14"/>
    </location>
    <ligand>
        <name>substrate</name>
    </ligand>
</feature>
<feature type="binding site" evidence="7 8">
    <location>
        <position position="130"/>
    </location>
    <ligand>
        <name>substrate</name>
    </ligand>
</feature>
<organism evidence="12 13">
    <name type="scientific">Leptospira ellinghausenii</name>
    <dbReference type="NCBI Taxonomy" id="1917822"/>
    <lineage>
        <taxon>Bacteria</taxon>
        <taxon>Pseudomonadati</taxon>
        <taxon>Spirochaetota</taxon>
        <taxon>Spirochaetia</taxon>
        <taxon>Leptospirales</taxon>
        <taxon>Leptospiraceae</taxon>
        <taxon>Leptospira</taxon>
    </lineage>
</organism>
<feature type="domain" description="Pyridoxamine 5'-phosphate oxidase N-terminal" evidence="10">
    <location>
        <begin position="44"/>
        <end position="158"/>
    </location>
</feature>
<evidence type="ECO:0000256" key="9">
    <source>
        <dbReference type="PIRSR" id="PIRSR000190-2"/>
    </source>
</evidence>
<comment type="pathway">
    <text evidence="7">Cofactor metabolism; pyridoxal 5'-phosphate salvage; pyridoxal 5'-phosphate from pyridoxine 5'-phosphate: step 1/1.</text>
</comment>
<dbReference type="Gene3D" id="2.30.110.10">
    <property type="entry name" value="Electron Transport, Fmn-binding Protein, Chain A"/>
    <property type="match status" value="1"/>
</dbReference>
<feature type="binding site" evidence="7 8">
    <location>
        <position position="134"/>
    </location>
    <ligand>
        <name>substrate</name>
    </ligand>
</feature>
<evidence type="ECO:0000256" key="8">
    <source>
        <dbReference type="PIRSR" id="PIRSR000190-1"/>
    </source>
</evidence>
<dbReference type="PIRSF" id="PIRSF000190">
    <property type="entry name" value="Pyd_amn-ph_oxd"/>
    <property type="match status" value="1"/>
</dbReference>
<comment type="subunit">
    <text evidence="2 7">Homodimer.</text>
</comment>
<dbReference type="Proteomes" id="UP000245206">
    <property type="component" value="Unassembled WGS sequence"/>
</dbReference>
<dbReference type="PROSITE" id="PS01064">
    <property type="entry name" value="PYRIDOX_OXIDASE"/>
    <property type="match status" value="1"/>
</dbReference>
<dbReference type="EC" id="1.4.3.5" evidence="7"/>
<evidence type="ECO:0000259" key="10">
    <source>
        <dbReference type="Pfam" id="PF01243"/>
    </source>
</evidence>
<evidence type="ECO:0000256" key="2">
    <source>
        <dbReference type="ARBA" id="ARBA00011738"/>
    </source>
</evidence>
<protein>
    <recommendedName>
        <fullName evidence="7">Pyridoxine/pyridoxamine 5'-phosphate oxidase</fullName>
        <ecNumber evidence="7">1.4.3.5</ecNumber>
    </recommendedName>
    <alternativeName>
        <fullName evidence="7">PNP/PMP oxidase</fullName>
        <shortName evidence="7">PNPOx</shortName>
    </alternativeName>
    <alternativeName>
        <fullName evidence="7">Pyridoxal 5'-phosphate synthase</fullName>
    </alternativeName>
</protein>
<dbReference type="Pfam" id="PF01243">
    <property type="entry name" value="PNPOx_N"/>
    <property type="match status" value="1"/>
</dbReference>
<dbReference type="GO" id="GO:0004733">
    <property type="term" value="F:pyridoxamine phosphate oxidase activity"/>
    <property type="evidence" value="ECO:0007669"/>
    <property type="project" value="UniProtKB-UniRule"/>
</dbReference>
<comment type="cofactor">
    <cofactor evidence="7 9">
        <name>FMN</name>
        <dbReference type="ChEBI" id="CHEBI:58210"/>
    </cofactor>
    <text evidence="7 9">Binds 1 FMN per subunit.</text>
</comment>
<evidence type="ECO:0000256" key="1">
    <source>
        <dbReference type="ARBA" id="ARBA00007301"/>
    </source>
</evidence>
<feature type="binding site" evidence="7 9">
    <location>
        <begin position="64"/>
        <end position="69"/>
    </location>
    <ligand>
        <name>FMN</name>
        <dbReference type="ChEBI" id="CHEBI:58210"/>
    </ligand>
</feature>
<comment type="pathway">
    <text evidence="7">Cofactor metabolism; pyridoxal 5'-phosphate salvage; pyridoxal 5'-phosphate from pyridoxamine 5'-phosphate: step 1/1.</text>
</comment>
<comment type="catalytic activity">
    <reaction evidence="7">
        <text>pyridoxine 5'-phosphate + O2 = pyridoxal 5'-phosphate + H2O2</text>
        <dbReference type="Rhea" id="RHEA:15149"/>
        <dbReference type="ChEBI" id="CHEBI:15379"/>
        <dbReference type="ChEBI" id="CHEBI:16240"/>
        <dbReference type="ChEBI" id="CHEBI:58589"/>
        <dbReference type="ChEBI" id="CHEBI:597326"/>
        <dbReference type="EC" id="1.4.3.5"/>
    </reaction>
</comment>
<feature type="binding site" evidence="7 9">
    <location>
        <begin position="79"/>
        <end position="80"/>
    </location>
    <ligand>
        <name>FMN</name>
        <dbReference type="ChEBI" id="CHEBI:58210"/>
    </ligand>
</feature>
<feature type="binding site" evidence="7 9">
    <location>
        <position position="198"/>
    </location>
    <ligand>
        <name>FMN</name>
        <dbReference type="ChEBI" id="CHEBI:58210"/>
    </ligand>
</feature>
<comment type="caution">
    <text evidence="7">Lacks conserved residue(s) required for the propagation of feature annotation.</text>
</comment>
<dbReference type="FunFam" id="2.30.110.10:FF:000020">
    <property type="entry name" value="PNPO isoform 11"/>
    <property type="match status" value="1"/>
</dbReference>
<proteinExistence type="inferred from homology"/>
<keyword evidence="3 7" id="KW-0285">Flavoprotein</keyword>
<feature type="binding site" evidence="7 8">
    <location>
        <position position="69"/>
    </location>
    <ligand>
        <name>substrate</name>
    </ligand>
</feature>
<dbReference type="GO" id="GO:0008615">
    <property type="term" value="P:pyridoxine biosynthetic process"/>
    <property type="evidence" value="ECO:0007669"/>
    <property type="project" value="UniProtKB-UniRule"/>
</dbReference>
<feature type="binding site" evidence="7 8">
    <location>
        <begin position="194"/>
        <end position="196"/>
    </location>
    <ligand>
        <name>substrate</name>
    </ligand>
</feature>
<dbReference type="NCBIfam" id="TIGR00558">
    <property type="entry name" value="pdxH"/>
    <property type="match status" value="1"/>
</dbReference>
<reference evidence="13" key="1">
    <citation type="journal article" date="2019" name="Microbiol. Immunol.">
        <title>Molecular and phenotypic characterization of Leptospira johnsonii sp. nov., Leptospira ellinghausenii sp. nov. and Leptospira ryugenii sp. nov. isolated from soil and water in Japan.</title>
        <authorList>
            <person name="Masuzawa T."/>
            <person name="Saito M."/>
            <person name="Nakao R."/>
            <person name="Nikaido Y."/>
            <person name="Matsumoto M."/>
            <person name="Ogawa M."/>
            <person name="Yokoyama M."/>
            <person name="Hidaka Y."/>
            <person name="Tomita J."/>
            <person name="Sakakibara K."/>
            <person name="Suzuki K."/>
            <person name="Yasuda S."/>
            <person name="Sato H."/>
            <person name="Yamaguchi M."/>
            <person name="Yoshida S.I."/>
            <person name="Koizumi N."/>
            <person name="Kawamura Y."/>
        </authorList>
    </citation>
    <scope>NUCLEOTIDE SEQUENCE [LARGE SCALE GENOMIC DNA]</scope>
    <source>
        <strain evidence="13">E18</strain>
    </source>
</reference>
<dbReference type="PANTHER" id="PTHR10851:SF0">
    <property type="entry name" value="PYRIDOXINE-5'-PHOSPHATE OXIDASE"/>
    <property type="match status" value="1"/>
</dbReference>
<gene>
    <name evidence="7 12" type="primary">pdxH</name>
    <name evidence="12" type="ORF">LPTSP2_03250</name>
</gene>
<evidence type="ECO:0000256" key="5">
    <source>
        <dbReference type="ARBA" id="ARBA00023002"/>
    </source>
</evidence>
<evidence type="ECO:0000256" key="6">
    <source>
        <dbReference type="ARBA" id="ARBA00023096"/>
    </source>
</evidence>
<dbReference type="HAMAP" id="MF_01629">
    <property type="entry name" value="PdxH"/>
    <property type="match status" value="1"/>
</dbReference>
<dbReference type="AlphaFoldDB" id="A0A2P2D8W4"/>
<comment type="function">
    <text evidence="7">Catalyzes the oxidation of either pyridoxine 5'-phosphate (PNP) or pyridoxamine 5'-phosphate (PMP) into pyridoxal 5'-phosphate (PLP).</text>
</comment>
<dbReference type="Pfam" id="PF10590">
    <property type="entry name" value="PNP_phzG_C"/>
    <property type="match status" value="1"/>
</dbReference>
<dbReference type="InterPro" id="IPR011576">
    <property type="entry name" value="Pyridox_Oxase_N"/>
</dbReference>
<keyword evidence="6 7" id="KW-0664">Pyridoxine biosynthesis</keyword>
<feature type="binding site" evidence="7 8">
    <location>
        <position position="126"/>
    </location>
    <ligand>
        <name>substrate</name>
    </ligand>
</feature>
<keyword evidence="13" id="KW-1185">Reference proteome</keyword>
<feature type="binding site" evidence="7 9">
    <location>
        <begin position="143"/>
        <end position="144"/>
    </location>
    <ligand>
        <name>FMN</name>
        <dbReference type="ChEBI" id="CHEBI:58210"/>
    </ligand>
</feature>
<name>A0A2P2D8W4_9LEPT</name>
<feature type="binding site" evidence="7 9">
    <location>
        <position position="108"/>
    </location>
    <ligand>
        <name>FMN</name>
        <dbReference type="ChEBI" id="CHEBI:58210"/>
    </ligand>
</feature>
<evidence type="ECO:0000313" key="13">
    <source>
        <dbReference type="Proteomes" id="UP000245206"/>
    </source>
</evidence>
<feature type="binding site" evidence="7 9">
    <location>
        <position position="86"/>
    </location>
    <ligand>
        <name>FMN</name>
        <dbReference type="ChEBI" id="CHEBI:58210"/>
    </ligand>
</feature>
<evidence type="ECO:0000313" key="12">
    <source>
        <dbReference type="EMBL" id="GBF41057.1"/>
    </source>
</evidence>
<dbReference type="InterPro" id="IPR019740">
    <property type="entry name" value="Pyridox_Oxase_CS"/>
</dbReference>
<dbReference type="PANTHER" id="PTHR10851">
    <property type="entry name" value="PYRIDOXINE-5-PHOSPHATE OXIDASE"/>
    <property type="match status" value="1"/>
</dbReference>
<evidence type="ECO:0000256" key="7">
    <source>
        <dbReference type="HAMAP-Rule" id="MF_01629"/>
    </source>
</evidence>
<comment type="catalytic activity">
    <reaction evidence="7">
        <text>pyridoxamine 5'-phosphate + O2 + H2O = pyridoxal 5'-phosphate + H2O2 + NH4(+)</text>
        <dbReference type="Rhea" id="RHEA:15817"/>
        <dbReference type="ChEBI" id="CHEBI:15377"/>
        <dbReference type="ChEBI" id="CHEBI:15379"/>
        <dbReference type="ChEBI" id="CHEBI:16240"/>
        <dbReference type="ChEBI" id="CHEBI:28938"/>
        <dbReference type="ChEBI" id="CHEBI:58451"/>
        <dbReference type="ChEBI" id="CHEBI:597326"/>
        <dbReference type="EC" id="1.4.3.5"/>
    </reaction>
</comment>
<feature type="binding site" evidence="7 9">
    <location>
        <position position="188"/>
    </location>
    <ligand>
        <name>FMN</name>
        <dbReference type="ChEBI" id="CHEBI:58210"/>
    </ligand>
</feature>
<comment type="similarity">
    <text evidence="1 7">Belongs to the pyridoxamine 5'-phosphate oxidase family.</text>
</comment>
<dbReference type="NCBIfam" id="NF004231">
    <property type="entry name" value="PRK05679.1"/>
    <property type="match status" value="1"/>
</dbReference>
<keyword evidence="5 7" id="KW-0560">Oxidoreductase</keyword>
<feature type="domain" description="Pyridoxine 5'-phosphate oxidase dimerisation C-terminal" evidence="11">
    <location>
        <begin position="175"/>
        <end position="215"/>
    </location>
</feature>
<dbReference type="InterPro" id="IPR012349">
    <property type="entry name" value="Split_barrel_FMN-bd"/>
</dbReference>
<dbReference type="GO" id="GO:0010181">
    <property type="term" value="F:FMN binding"/>
    <property type="evidence" value="ECO:0007669"/>
    <property type="project" value="UniProtKB-UniRule"/>
</dbReference>
<dbReference type="InterPro" id="IPR000659">
    <property type="entry name" value="Pyridox_Oxase"/>
</dbReference>
<evidence type="ECO:0000256" key="4">
    <source>
        <dbReference type="ARBA" id="ARBA00022643"/>
    </source>
</evidence>
<sequence>MEPMNDLAHMRQTYKRSVLSEKTAGTDPLALFSLWFSEAKEEGELEPNAMSLATVDKDGQPSVRIVLLKGLIRNEFQFFTNYHSYKGKNISENNRVALNFFWPKLERQVRIEGIATKISKEESQGYFQIRPRESQIGAHTSNQSSVVPSREFLEEKFASLSKEWEGKEIPMPEFWGGYSVSPTKIEFWQGRVGRLHDRILFAKEKENWVRTRLSP</sequence>